<dbReference type="EMBL" id="CP022745">
    <property type="protein sequence ID" value="ASY43478.1"/>
    <property type="molecule type" value="Genomic_DNA"/>
</dbReference>
<dbReference type="Pfam" id="PF13340">
    <property type="entry name" value="DUF4096"/>
    <property type="match status" value="1"/>
</dbReference>
<dbReference type="GO" id="GO:0004803">
    <property type="term" value="F:transposase activity"/>
    <property type="evidence" value="ECO:0007669"/>
    <property type="project" value="InterPro"/>
</dbReference>
<reference evidence="3 4" key="1">
    <citation type="submission" date="2017-08" db="EMBL/GenBank/DDBJ databases">
        <title>Whole Genome Sequence of Sphingobium hydrophobicum C1: Insights into Adaption to the Electronic-waste Contaminated Sediment.</title>
        <authorList>
            <person name="Song D."/>
            <person name="Chen X."/>
            <person name="Xu M."/>
        </authorList>
    </citation>
    <scope>NUCLEOTIDE SEQUENCE [LARGE SCALE GENOMIC DNA]</scope>
    <source>
        <strain evidence="3 4">C1</strain>
    </source>
</reference>
<dbReference type="InterPro" id="IPR025161">
    <property type="entry name" value="IS402-like_dom"/>
</dbReference>
<dbReference type="InterPro" id="IPR002559">
    <property type="entry name" value="Transposase_11"/>
</dbReference>
<accession>A0A249MQ77</accession>
<evidence type="ECO:0000259" key="1">
    <source>
        <dbReference type="Pfam" id="PF01609"/>
    </source>
</evidence>
<feature type="domain" description="Transposase IS4-like" evidence="1">
    <location>
        <begin position="113"/>
        <end position="263"/>
    </location>
</feature>
<proteinExistence type="predicted"/>
<evidence type="ECO:0000259" key="2">
    <source>
        <dbReference type="Pfam" id="PF13340"/>
    </source>
</evidence>
<protein>
    <submittedName>
        <fullName evidence="3">IS5/IS1182 family transposase</fullName>
    </submittedName>
</protein>
<evidence type="ECO:0000313" key="3">
    <source>
        <dbReference type="EMBL" id="ASY43478.1"/>
    </source>
</evidence>
<sequence>MWTHQSRGRMAQIAKKTKRYPSDLTDEEWDCLAPLMPKPGRRGRPREVDFREVINAVRYLVRSGCGWRMLPIHFGAWQTVYGWFRELARRFLFQTIHDIELMLDRERQGREASPSAAVIDSQSVKAPSAEKRGFDAGKKVVGRKRHIAVDTDGRLLMVNLTTADISDSAGAQAILDGIRKRWPWIKHLFADGAYDRLKLMDKASYLDFVVEVIRRSDQQQGFKVLPRRWVVERTFGWMIRWRRLVRDYEKRIDVSQAMILVAMGGNLLRRNVHP</sequence>
<dbReference type="GO" id="GO:0003677">
    <property type="term" value="F:DNA binding"/>
    <property type="evidence" value="ECO:0007669"/>
    <property type="project" value="InterPro"/>
</dbReference>
<dbReference type="Pfam" id="PF01609">
    <property type="entry name" value="DDE_Tnp_1"/>
    <property type="match status" value="1"/>
</dbReference>
<dbReference type="PANTHER" id="PTHR30007:SF0">
    <property type="entry name" value="TRANSPOSASE"/>
    <property type="match status" value="1"/>
</dbReference>
<dbReference type="NCBIfam" id="NF033580">
    <property type="entry name" value="transpos_IS5_3"/>
    <property type="match status" value="1"/>
</dbReference>
<organism evidence="3 4">
    <name type="scientific">Sphingobium xenophagum</name>
    <dbReference type="NCBI Taxonomy" id="121428"/>
    <lineage>
        <taxon>Bacteria</taxon>
        <taxon>Pseudomonadati</taxon>
        <taxon>Pseudomonadota</taxon>
        <taxon>Alphaproteobacteria</taxon>
        <taxon>Sphingomonadales</taxon>
        <taxon>Sphingomonadaceae</taxon>
        <taxon>Sphingobium</taxon>
    </lineage>
</organism>
<dbReference type="Proteomes" id="UP000217141">
    <property type="component" value="Chromosome I"/>
</dbReference>
<dbReference type="RefSeq" id="WP_081601005.1">
    <property type="nucleotide sequence ID" value="NZ_CP022745.1"/>
</dbReference>
<dbReference type="PANTHER" id="PTHR30007">
    <property type="entry name" value="PHP DOMAIN PROTEIN"/>
    <property type="match status" value="1"/>
</dbReference>
<feature type="domain" description="Insertion element IS402-like" evidence="2">
    <location>
        <begin position="24"/>
        <end position="97"/>
    </location>
</feature>
<dbReference type="GO" id="GO:0006313">
    <property type="term" value="P:DNA transposition"/>
    <property type="evidence" value="ECO:0007669"/>
    <property type="project" value="InterPro"/>
</dbReference>
<dbReference type="AlphaFoldDB" id="A0A249MQ77"/>
<gene>
    <name evidence="3" type="ORF">CJD35_02665</name>
</gene>
<name>A0A249MQ77_SPHXE</name>
<dbReference type="KEGG" id="shyd:CJD35_02665"/>
<evidence type="ECO:0000313" key="4">
    <source>
        <dbReference type="Proteomes" id="UP000217141"/>
    </source>
</evidence>